<dbReference type="EMBL" id="JBHFEH010000031">
    <property type="protein sequence ID" value="KAL2051939.1"/>
    <property type="molecule type" value="Genomic_DNA"/>
</dbReference>
<organism evidence="1 2">
    <name type="scientific">Lepraria finkii</name>
    <dbReference type="NCBI Taxonomy" id="1340010"/>
    <lineage>
        <taxon>Eukaryota</taxon>
        <taxon>Fungi</taxon>
        <taxon>Dikarya</taxon>
        <taxon>Ascomycota</taxon>
        <taxon>Pezizomycotina</taxon>
        <taxon>Lecanoromycetes</taxon>
        <taxon>OSLEUM clade</taxon>
        <taxon>Lecanoromycetidae</taxon>
        <taxon>Lecanorales</taxon>
        <taxon>Lecanorineae</taxon>
        <taxon>Stereocaulaceae</taxon>
        <taxon>Lepraria</taxon>
    </lineage>
</organism>
<evidence type="ECO:0000313" key="2">
    <source>
        <dbReference type="Proteomes" id="UP001590951"/>
    </source>
</evidence>
<protein>
    <submittedName>
        <fullName evidence="1">Uncharacterized protein</fullName>
    </submittedName>
</protein>
<sequence>MARLNYIPPLSVTLLPVVSPDYTFGALSNLINLVDTFTVDTASKHSSTFIRTHTNRSGDEGDTLMPIMVRCDAWPVGSSSRHYLIVIKPSTHGLDFAQFLNNVFKITDAGGTIKETKARWINFNPFIHPGAFDIHAPKSREKSTPATHLA</sequence>
<accession>A0ABR4B258</accession>
<comment type="caution">
    <text evidence="1">The sequence shown here is derived from an EMBL/GenBank/DDBJ whole genome shotgun (WGS) entry which is preliminary data.</text>
</comment>
<evidence type="ECO:0000313" key="1">
    <source>
        <dbReference type="EMBL" id="KAL2051939.1"/>
    </source>
</evidence>
<dbReference type="Proteomes" id="UP001590951">
    <property type="component" value="Unassembled WGS sequence"/>
</dbReference>
<gene>
    <name evidence="1" type="ORF">ABVK25_007854</name>
</gene>
<name>A0ABR4B258_9LECA</name>
<keyword evidence="2" id="KW-1185">Reference proteome</keyword>
<reference evidence="1 2" key="1">
    <citation type="submission" date="2024-09" db="EMBL/GenBank/DDBJ databases">
        <title>Rethinking Asexuality: The Enigmatic Case of Functional Sexual Genes in Lepraria (Stereocaulaceae).</title>
        <authorList>
            <person name="Doellman M."/>
            <person name="Sun Y."/>
            <person name="Barcenas-Pena A."/>
            <person name="Lumbsch H.T."/>
            <person name="Grewe F."/>
        </authorList>
    </citation>
    <scope>NUCLEOTIDE SEQUENCE [LARGE SCALE GENOMIC DNA]</scope>
    <source>
        <strain evidence="1 2">Grewe 0041</strain>
    </source>
</reference>
<proteinExistence type="predicted"/>